<dbReference type="PROSITE" id="PS01129">
    <property type="entry name" value="PSI_RLU"/>
    <property type="match status" value="1"/>
</dbReference>
<dbReference type="Pfam" id="PF00849">
    <property type="entry name" value="PseudoU_synth_2"/>
    <property type="match status" value="1"/>
</dbReference>
<keyword evidence="1" id="KW-0732">Signal</keyword>
<dbReference type="PANTHER" id="PTHR21600">
    <property type="entry name" value="MITOCHONDRIAL RNA PSEUDOURIDINE SYNTHASE"/>
    <property type="match status" value="1"/>
</dbReference>
<protein>
    <recommendedName>
        <fullName evidence="2">Pseudouridine synthase RsuA/RluA-like domain-containing protein</fullName>
    </recommendedName>
</protein>
<gene>
    <name evidence="3" type="ORF">TrST_g2114</name>
</gene>
<keyword evidence="4" id="KW-1185">Reference proteome</keyword>
<accession>A0A9W7BE02</accession>
<dbReference type="InterPro" id="IPR006224">
    <property type="entry name" value="PsdUridine_synth_RluA-like_CS"/>
</dbReference>
<feature type="signal peptide" evidence="1">
    <location>
        <begin position="1"/>
        <end position="25"/>
    </location>
</feature>
<dbReference type="OrthoDB" id="418349at2759"/>
<evidence type="ECO:0000313" key="4">
    <source>
        <dbReference type="Proteomes" id="UP001165085"/>
    </source>
</evidence>
<dbReference type="AlphaFoldDB" id="A0A9W7BE02"/>
<feature type="chain" id="PRO_5040748523" description="Pseudouridine synthase RsuA/RluA-like domain-containing protein" evidence="1">
    <location>
        <begin position="26"/>
        <end position="346"/>
    </location>
</feature>
<dbReference type="GO" id="GO:0003723">
    <property type="term" value="F:RNA binding"/>
    <property type="evidence" value="ECO:0007669"/>
    <property type="project" value="InterPro"/>
</dbReference>
<organism evidence="3 4">
    <name type="scientific">Triparma strigata</name>
    <dbReference type="NCBI Taxonomy" id="1606541"/>
    <lineage>
        <taxon>Eukaryota</taxon>
        <taxon>Sar</taxon>
        <taxon>Stramenopiles</taxon>
        <taxon>Ochrophyta</taxon>
        <taxon>Bolidophyceae</taxon>
        <taxon>Parmales</taxon>
        <taxon>Triparmaceae</taxon>
        <taxon>Triparma</taxon>
    </lineage>
</organism>
<dbReference type="PANTHER" id="PTHR21600:SF89">
    <property type="entry name" value="RIBOSOMAL LARGE SUBUNIT PSEUDOURIDINE SYNTHASE A"/>
    <property type="match status" value="1"/>
</dbReference>
<sequence length="346" mass="38484">MVKGSIWTSFLLIVFIIMMLRQATSFLTRTTTQRTKPRTTRSLGAVADDFLPPFAPPSPFPYPRRIPVPGTDKTLKVCYTDYDSLVVVSKPPGLLSVEGASGCSENAVSAVCQEFGVADVPRAVVHRLDMETSGLLIVALRPDAQRWLYEEFREKRVKKTYSAVVMGTLPPHQQQGESSVKSAKALDSIIDKGPWQDVVDDAYLSSLQHFIETSNVGVNYMKGVKERAEKSAPGVTRYESEGLVEVNGVDCTRIKLFPQSGRTHQLRVFCRQHLNRAILGDRGYMCRGGAKSLLDKTSAGRSTFQTALEENIDWNGRMCLHAGELSFRHRGVNQMIHIQDSEDFGI</sequence>
<reference evidence="4" key="1">
    <citation type="journal article" date="2023" name="Commun. Biol.">
        <title>Genome analysis of Parmales, the sister group of diatoms, reveals the evolutionary specialization of diatoms from phago-mixotrophs to photoautotrophs.</title>
        <authorList>
            <person name="Ban H."/>
            <person name="Sato S."/>
            <person name="Yoshikawa S."/>
            <person name="Yamada K."/>
            <person name="Nakamura Y."/>
            <person name="Ichinomiya M."/>
            <person name="Sato N."/>
            <person name="Blanc-Mathieu R."/>
            <person name="Endo H."/>
            <person name="Kuwata A."/>
            <person name="Ogata H."/>
        </authorList>
    </citation>
    <scope>NUCLEOTIDE SEQUENCE [LARGE SCALE GENOMIC DNA]</scope>
    <source>
        <strain evidence="4">NIES 3701</strain>
    </source>
</reference>
<dbReference type="InterPro" id="IPR050188">
    <property type="entry name" value="RluA_PseudoU_synthase"/>
</dbReference>
<evidence type="ECO:0000256" key="1">
    <source>
        <dbReference type="SAM" id="SignalP"/>
    </source>
</evidence>
<name>A0A9W7BE02_9STRA</name>
<dbReference type="GO" id="GO:0009982">
    <property type="term" value="F:pseudouridine synthase activity"/>
    <property type="evidence" value="ECO:0007669"/>
    <property type="project" value="InterPro"/>
</dbReference>
<dbReference type="Gene3D" id="3.30.2350.10">
    <property type="entry name" value="Pseudouridine synthase"/>
    <property type="match status" value="1"/>
</dbReference>
<feature type="domain" description="Pseudouridine synthase RsuA/RluA-like" evidence="2">
    <location>
        <begin position="85"/>
        <end position="271"/>
    </location>
</feature>
<comment type="caution">
    <text evidence="3">The sequence shown here is derived from an EMBL/GenBank/DDBJ whole genome shotgun (WGS) entry which is preliminary data.</text>
</comment>
<dbReference type="InterPro" id="IPR006145">
    <property type="entry name" value="PsdUridine_synth_RsuA/RluA"/>
</dbReference>
<dbReference type="CDD" id="cd02869">
    <property type="entry name" value="PseudoU_synth_RluA_like"/>
    <property type="match status" value="1"/>
</dbReference>
<dbReference type="GO" id="GO:0000455">
    <property type="term" value="P:enzyme-directed rRNA pseudouridine synthesis"/>
    <property type="evidence" value="ECO:0007669"/>
    <property type="project" value="TreeGrafter"/>
</dbReference>
<dbReference type="EMBL" id="BRXY01000293">
    <property type="protein sequence ID" value="GMH84415.1"/>
    <property type="molecule type" value="Genomic_DNA"/>
</dbReference>
<proteinExistence type="predicted"/>
<dbReference type="InterPro" id="IPR020103">
    <property type="entry name" value="PsdUridine_synth_cat_dom_sf"/>
</dbReference>
<dbReference type="Proteomes" id="UP001165085">
    <property type="component" value="Unassembled WGS sequence"/>
</dbReference>
<evidence type="ECO:0000259" key="2">
    <source>
        <dbReference type="Pfam" id="PF00849"/>
    </source>
</evidence>
<evidence type="ECO:0000313" key="3">
    <source>
        <dbReference type="EMBL" id="GMH84415.1"/>
    </source>
</evidence>
<dbReference type="SUPFAM" id="SSF55120">
    <property type="entry name" value="Pseudouridine synthase"/>
    <property type="match status" value="1"/>
</dbReference>